<feature type="region of interest" description="Disordered" evidence="1">
    <location>
        <begin position="49"/>
        <end position="69"/>
    </location>
</feature>
<dbReference type="Proteomes" id="UP000324611">
    <property type="component" value="Unassembled WGS sequence"/>
</dbReference>
<accession>A0A5B2W1Y6</accession>
<evidence type="ECO:0000313" key="2">
    <source>
        <dbReference type="EMBL" id="KAA2245671.1"/>
    </source>
</evidence>
<evidence type="ECO:0000256" key="1">
    <source>
        <dbReference type="SAM" id="MobiDB-lite"/>
    </source>
</evidence>
<dbReference type="RefSeq" id="WP_149837061.1">
    <property type="nucleotide sequence ID" value="NZ_VUOC01000001.1"/>
</dbReference>
<reference evidence="2 3" key="2">
    <citation type="submission" date="2019-09" db="EMBL/GenBank/DDBJ databases">
        <authorList>
            <person name="Jin C."/>
        </authorList>
    </citation>
    <scope>NUCLEOTIDE SEQUENCE [LARGE SCALE GENOMIC DNA]</scope>
    <source>
        <strain evidence="2 3">BN140078</strain>
    </source>
</reference>
<proteinExistence type="predicted"/>
<protein>
    <submittedName>
        <fullName evidence="2">Uncharacterized protein</fullName>
    </submittedName>
</protein>
<name>A0A5B2W1Y6_9BACT</name>
<dbReference type="AlphaFoldDB" id="A0A5B2W1Y6"/>
<gene>
    <name evidence="2" type="ORF">F0L74_06870</name>
</gene>
<dbReference type="EMBL" id="VUOC01000001">
    <property type="protein sequence ID" value="KAA2245671.1"/>
    <property type="molecule type" value="Genomic_DNA"/>
</dbReference>
<keyword evidence="3" id="KW-1185">Reference proteome</keyword>
<sequence length="69" mass="7754">MQELIQQLQEKAGLNPQQAEQAIAVMRDYVKSKVPPFIGETVDKWFAGMGSSQQPEKKDVQQSDDFLDG</sequence>
<comment type="caution">
    <text evidence="2">The sequence shown here is derived from an EMBL/GenBank/DDBJ whole genome shotgun (WGS) entry which is preliminary data.</text>
</comment>
<organism evidence="2 3">
    <name type="scientific">Chitinophaga agrisoli</name>
    <dbReference type="NCBI Taxonomy" id="2607653"/>
    <lineage>
        <taxon>Bacteria</taxon>
        <taxon>Pseudomonadati</taxon>
        <taxon>Bacteroidota</taxon>
        <taxon>Chitinophagia</taxon>
        <taxon>Chitinophagales</taxon>
        <taxon>Chitinophagaceae</taxon>
        <taxon>Chitinophaga</taxon>
    </lineage>
</organism>
<reference evidence="2 3" key="1">
    <citation type="submission" date="2019-09" db="EMBL/GenBank/DDBJ databases">
        <title>Chitinophaga ginsengihumi sp. nov., isolated from soil of ginseng rhizosphere.</title>
        <authorList>
            <person name="Lee J."/>
        </authorList>
    </citation>
    <scope>NUCLEOTIDE SEQUENCE [LARGE SCALE GENOMIC DNA]</scope>
    <source>
        <strain evidence="2 3">BN140078</strain>
    </source>
</reference>
<evidence type="ECO:0000313" key="3">
    <source>
        <dbReference type="Proteomes" id="UP000324611"/>
    </source>
</evidence>